<sequence>MSGSESADPGGAQDPQTDQAAFRENDVVGGAVHPDAVAADAESDVPADATPSNAAEPPPESSTGTQDGPLLAQHETTTTEQIDGILAQTRADLGDESAARYAEVLRQRFTDSGMAITDEQIADLAKRGSGEGA</sequence>
<protein>
    <submittedName>
        <fullName evidence="2">Uncharacterized protein</fullName>
    </submittedName>
</protein>
<reference evidence="2 3" key="1">
    <citation type="submission" date="2016-10" db="EMBL/GenBank/DDBJ databases">
        <authorList>
            <person name="de Groot N.N."/>
        </authorList>
    </citation>
    <scope>NUCLEOTIDE SEQUENCE [LARGE SCALE GENOMIC DNA]</scope>
    <source>
        <strain evidence="2 3">DSM 23142</strain>
    </source>
</reference>
<dbReference type="RefSeq" id="WP_091487632.1">
    <property type="nucleotide sequence ID" value="NZ_LT629692.1"/>
</dbReference>
<dbReference type="OrthoDB" id="5069327at2"/>
<organism evidence="2 3">
    <name type="scientific">Microbacterium pygmaeum</name>
    <dbReference type="NCBI Taxonomy" id="370764"/>
    <lineage>
        <taxon>Bacteria</taxon>
        <taxon>Bacillati</taxon>
        <taxon>Actinomycetota</taxon>
        <taxon>Actinomycetes</taxon>
        <taxon>Micrococcales</taxon>
        <taxon>Microbacteriaceae</taxon>
        <taxon>Microbacterium</taxon>
    </lineage>
</organism>
<dbReference type="EMBL" id="LT629692">
    <property type="protein sequence ID" value="SDG75444.1"/>
    <property type="molecule type" value="Genomic_DNA"/>
</dbReference>
<evidence type="ECO:0000256" key="1">
    <source>
        <dbReference type="SAM" id="MobiDB-lite"/>
    </source>
</evidence>
<feature type="region of interest" description="Disordered" evidence="1">
    <location>
        <begin position="1"/>
        <end position="89"/>
    </location>
</feature>
<evidence type="ECO:0000313" key="3">
    <source>
        <dbReference type="Proteomes" id="UP000199009"/>
    </source>
</evidence>
<dbReference type="AlphaFoldDB" id="A0A1G7WU97"/>
<accession>A0A1G7WU97</accession>
<keyword evidence="3" id="KW-1185">Reference proteome</keyword>
<evidence type="ECO:0000313" key="2">
    <source>
        <dbReference type="EMBL" id="SDG75444.1"/>
    </source>
</evidence>
<proteinExistence type="predicted"/>
<gene>
    <name evidence="2" type="ORF">SAMN04489810_1196</name>
</gene>
<dbReference type="STRING" id="370764.SAMN04489810_1196"/>
<name>A0A1G7WU97_9MICO</name>
<dbReference type="Proteomes" id="UP000199009">
    <property type="component" value="Chromosome I"/>
</dbReference>